<comment type="caution">
    <text evidence="1">The sequence shown here is derived from an EMBL/GenBank/DDBJ whole genome shotgun (WGS) entry which is preliminary data.</text>
</comment>
<proteinExistence type="predicted"/>
<reference evidence="1 2" key="1">
    <citation type="journal article" date="2017" name="Front. Microbiol.">
        <title>Double-Face Meets the Bacterial World: The Opportunistic Pathogen Stenotrophomonas maltophilia.</title>
        <authorList>
            <person name="Lira F."/>
            <person name="Berg G."/>
            <person name="Martinez J.L."/>
        </authorList>
    </citation>
    <scope>NUCLEOTIDE SEQUENCE [LARGE SCALE GENOMIC DNA]</scope>
    <source>
        <strain evidence="1 2">EA1</strain>
    </source>
</reference>
<evidence type="ECO:0000313" key="1">
    <source>
        <dbReference type="EMBL" id="PJL31185.1"/>
    </source>
</evidence>
<dbReference type="AlphaFoldDB" id="A0A2J0UCL4"/>
<dbReference type="EMBL" id="NEQV01000002">
    <property type="protein sequence ID" value="PJL31185.1"/>
    <property type="molecule type" value="Genomic_DNA"/>
</dbReference>
<protein>
    <submittedName>
        <fullName evidence="1">Uncharacterized protein</fullName>
    </submittedName>
</protein>
<name>A0A2J0UCL4_STEMA</name>
<evidence type="ECO:0000313" key="2">
    <source>
        <dbReference type="Proteomes" id="UP000230167"/>
    </source>
</evidence>
<accession>A0A2J0UCL4</accession>
<dbReference type="Proteomes" id="UP000230167">
    <property type="component" value="Unassembled WGS sequence"/>
</dbReference>
<gene>
    <name evidence="1" type="ORF">B9Y64_06235</name>
</gene>
<sequence length="84" mass="9473">MSGFDFSDLSPDQRRLLDLGGWTADHPHAETKPGRKDAWGLIERGLLLAVSVRRRDSYGSYSLTEYRVPDTARRAWAQHKGSSV</sequence>
<organism evidence="1 2">
    <name type="scientific">Stenotrophomonas maltophilia</name>
    <name type="common">Pseudomonas maltophilia</name>
    <name type="synonym">Xanthomonas maltophilia</name>
    <dbReference type="NCBI Taxonomy" id="40324"/>
    <lineage>
        <taxon>Bacteria</taxon>
        <taxon>Pseudomonadati</taxon>
        <taxon>Pseudomonadota</taxon>
        <taxon>Gammaproteobacteria</taxon>
        <taxon>Lysobacterales</taxon>
        <taxon>Lysobacteraceae</taxon>
        <taxon>Stenotrophomonas</taxon>
        <taxon>Stenotrophomonas maltophilia group</taxon>
    </lineage>
</organism>